<keyword evidence="1" id="KW-0732">Signal</keyword>
<dbReference type="Proteomes" id="UP000813385">
    <property type="component" value="Unassembled WGS sequence"/>
</dbReference>
<evidence type="ECO:0000313" key="2">
    <source>
        <dbReference type="EMBL" id="KAH7353302.1"/>
    </source>
</evidence>
<protein>
    <submittedName>
        <fullName evidence="2">Uncharacterized protein</fullName>
    </submittedName>
</protein>
<name>A0A8K0WZT3_9PEZI</name>
<comment type="caution">
    <text evidence="2">The sequence shown here is derived from an EMBL/GenBank/DDBJ whole genome shotgun (WGS) entry which is preliminary data.</text>
</comment>
<dbReference type="EMBL" id="JAGPXD010000005">
    <property type="protein sequence ID" value="KAH7353302.1"/>
    <property type="molecule type" value="Genomic_DNA"/>
</dbReference>
<feature type="chain" id="PRO_5035464281" evidence="1">
    <location>
        <begin position="23"/>
        <end position="319"/>
    </location>
</feature>
<dbReference type="AlphaFoldDB" id="A0A8K0WZT3"/>
<accession>A0A8K0WZT3</accession>
<reference evidence="2" key="1">
    <citation type="journal article" date="2021" name="Nat. Commun.">
        <title>Genetic determinants of endophytism in the Arabidopsis root mycobiome.</title>
        <authorList>
            <person name="Mesny F."/>
            <person name="Miyauchi S."/>
            <person name="Thiergart T."/>
            <person name="Pickel B."/>
            <person name="Atanasova L."/>
            <person name="Karlsson M."/>
            <person name="Huettel B."/>
            <person name="Barry K.W."/>
            <person name="Haridas S."/>
            <person name="Chen C."/>
            <person name="Bauer D."/>
            <person name="Andreopoulos W."/>
            <person name="Pangilinan J."/>
            <person name="LaButti K."/>
            <person name="Riley R."/>
            <person name="Lipzen A."/>
            <person name="Clum A."/>
            <person name="Drula E."/>
            <person name="Henrissat B."/>
            <person name="Kohler A."/>
            <person name="Grigoriev I.V."/>
            <person name="Martin F.M."/>
            <person name="Hacquard S."/>
        </authorList>
    </citation>
    <scope>NUCLEOTIDE SEQUENCE</scope>
    <source>
        <strain evidence="2">MPI-CAGE-AT-0016</strain>
    </source>
</reference>
<evidence type="ECO:0000313" key="3">
    <source>
        <dbReference type="Proteomes" id="UP000813385"/>
    </source>
</evidence>
<gene>
    <name evidence="2" type="ORF">B0T11DRAFT_116659</name>
</gene>
<sequence>MFQRSLLALAGASAAIAAPAVSERQIPGAAVPDVGGLPGLGDVPAVSGLPDLPEVSGLPDVGAGEPVTGQVGDVATALLPTLLAQILTSVETLGLLTDDLTETDLATIETIEQTISVILQGVDLPATPTDPATPALPSDSALPEIPVLRRQIDLDIIGDLLDSLGLGESLGLVSMKDLNTEETQLLQEASDIVVGLAQELQPEVTNAVIGRDVKVDRRQLDIITSLPIVGPLLDSLLGGGLGGVGLGGLGAVTGGLGGLTGGLGGLTGTVGGLTGGLTGGSRKIKVEDVKVSDVQLDLARKAEALFEKVGELLKKDKAH</sequence>
<organism evidence="2 3">
    <name type="scientific">Plectosphaerella cucumerina</name>
    <dbReference type="NCBI Taxonomy" id="40658"/>
    <lineage>
        <taxon>Eukaryota</taxon>
        <taxon>Fungi</taxon>
        <taxon>Dikarya</taxon>
        <taxon>Ascomycota</taxon>
        <taxon>Pezizomycotina</taxon>
        <taxon>Sordariomycetes</taxon>
        <taxon>Hypocreomycetidae</taxon>
        <taxon>Glomerellales</taxon>
        <taxon>Plectosphaerellaceae</taxon>
        <taxon>Plectosphaerella</taxon>
    </lineage>
</organism>
<keyword evidence="3" id="KW-1185">Reference proteome</keyword>
<proteinExistence type="predicted"/>
<evidence type="ECO:0000256" key="1">
    <source>
        <dbReference type="SAM" id="SignalP"/>
    </source>
</evidence>
<dbReference type="OrthoDB" id="10678091at2759"/>
<feature type="signal peptide" evidence="1">
    <location>
        <begin position="1"/>
        <end position="22"/>
    </location>
</feature>